<evidence type="ECO:0008006" key="3">
    <source>
        <dbReference type="Google" id="ProtNLM"/>
    </source>
</evidence>
<comment type="caution">
    <text evidence="1">The sequence shown here is derived from an EMBL/GenBank/DDBJ whole genome shotgun (WGS) entry which is preliminary data.</text>
</comment>
<organism evidence="1 2">
    <name type="scientific">Vibrio parahaemolyticus</name>
    <dbReference type="NCBI Taxonomy" id="670"/>
    <lineage>
        <taxon>Bacteria</taxon>
        <taxon>Pseudomonadati</taxon>
        <taxon>Pseudomonadota</taxon>
        <taxon>Gammaproteobacteria</taxon>
        <taxon>Vibrionales</taxon>
        <taxon>Vibrionaceae</taxon>
        <taxon>Vibrio</taxon>
    </lineage>
</organism>
<sequence>MKKTTLLIAVAALAGCASNDYKQMSVGSGLSEQALKANCEQITCVYDQLKDNVQATANDQNIMFALSGIESRTIEFTWVSNSNQIIAEVFNVTLYGTWNFSDSAEIYVGKDMVAKISGTKNSYVGTWNDAAQEHEKIETVRDVISVEQAEKIANANYEEITIRFYGKNGYKDVKPQRENNLVNVVNLVKAGV</sequence>
<dbReference type="EMBL" id="JABCLB010001328">
    <property type="protein sequence ID" value="NMU84035.1"/>
    <property type="molecule type" value="Genomic_DNA"/>
</dbReference>
<dbReference type="Proteomes" id="UP000518904">
    <property type="component" value="Unassembled WGS sequence"/>
</dbReference>
<protein>
    <recommendedName>
        <fullName evidence="3">Lipoprotein</fullName>
    </recommendedName>
</protein>
<accession>A0A7Y0SIH0</accession>
<reference evidence="1 2" key="1">
    <citation type="submission" date="2020-04" db="EMBL/GenBank/DDBJ databases">
        <title>Whole-genome sequencing of Vibrio spp. from China reveals different genetic environments of blaCTX-M-14 among diverse lineages.</title>
        <authorList>
            <person name="Zheng Z."/>
            <person name="Ye L."/>
            <person name="Chen S."/>
        </authorList>
    </citation>
    <scope>NUCLEOTIDE SEQUENCE [LARGE SCALE GENOMIC DNA]</scope>
    <source>
        <strain evidence="1 2">Vb0551</strain>
    </source>
</reference>
<proteinExistence type="predicted"/>
<dbReference type="AlphaFoldDB" id="A0A7Y0SIH0"/>
<name>A0A7Y0SIH0_VIBPH</name>
<evidence type="ECO:0000313" key="1">
    <source>
        <dbReference type="EMBL" id="NMU84035.1"/>
    </source>
</evidence>
<evidence type="ECO:0000313" key="2">
    <source>
        <dbReference type="Proteomes" id="UP000518904"/>
    </source>
</evidence>
<gene>
    <name evidence="1" type="ORF">HKB16_14195</name>
</gene>
<dbReference type="RefSeq" id="WP_141179914.1">
    <property type="nucleotide sequence ID" value="NZ_CP041202.1"/>
</dbReference>
<dbReference type="PROSITE" id="PS51257">
    <property type="entry name" value="PROKAR_LIPOPROTEIN"/>
    <property type="match status" value="1"/>
</dbReference>